<dbReference type="SUPFAM" id="SSF53187">
    <property type="entry name" value="Zn-dependent exopeptidases"/>
    <property type="match status" value="1"/>
</dbReference>
<dbReference type="Pfam" id="PF05013">
    <property type="entry name" value="FGase"/>
    <property type="match status" value="1"/>
</dbReference>
<accession>Q0FYQ4</accession>
<dbReference type="EMBL" id="AATP01000009">
    <property type="protein sequence ID" value="EAU40254.1"/>
    <property type="molecule type" value="Genomic_DNA"/>
</dbReference>
<dbReference type="HOGENOM" id="CLU_069318_1_0_5"/>
<name>Q0FYQ4_9HYPH</name>
<evidence type="ECO:0000313" key="2">
    <source>
        <dbReference type="Proteomes" id="UP000004310"/>
    </source>
</evidence>
<protein>
    <recommendedName>
        <fullName evidence="3">N-formylglutamate amidohydrolase</fullName>
    </recommendedName>
</protein>
<dbReference type="eggNOG" id="COG3741">
    <property type="taxonomic scope" value="Bacteria"/>
</dbReference>
<dbReference type="AlphaFoldDB" id="Q0FYQ4"/>
<dbReference type="STRING" id="217511.GCA_001463845_01114"/>
<dbReference type="Proteomes" id="UP000004310">
    <property type="component" value="Unassembled WGS sequence"/>
</dbReference>
<keyword evidence="2" id="KW-1185">Reference proteome</keyword>
<reference evidence="1 2" key="1">
    <citation type="journal article" date="2010" name="J. Bacteriol.">
        <title>Genome sequence of Fulvimarina pelagi HTCC2506T, a Mn(II)-oxidizing alphaproteobacterium possessing an aerobic anoxygenic photosynthetic gene cluster and Xanthorhodopsin.</title>
        <authorList>
            <person name="Kang I."/>
            <person name="Oh H.M."/>
            <person name="Lim S.I."/>
            <person name="Ferriera S."/>
            <person name="Giovannoni S.J."/>
            <person name="Cho J.C."/>
        </authorList>
    </citation>
    <scope>NUCLEOTIDE SEQUENCE [LARGE SCALE GENOMIC DNA]</scope>
    <source>
        <strain evidence="1 2">HTCC2506</strain>
    </source>
</reference>
<evidence type="ECO:0000313" key="1">
    <source>
        <dbReference type="EMBL" id="EAU40254.1"/>
    </source>
</evidence>
<gene>
    <name evidence="1" type="ORF">FP2506_11877</name>
</gene>
<sequence>MAFLENSRLPMNLIRRSEDLFVDELYRFVEDLGAPLIAARFPRSFLDVNREPFELDPAMFEGELPDYVNTRSIRVAGGLGTIPKIVAENTEIYRSRMTVSDGLERIETYHRSFHDAVVQLISETKSLFGMAILIDCHSMPSNVRPMPGGRRSEIVIGDRYGTSAAARLVSFVTSGFARAGYDVARNKPYAGGYITERYGKPAIGEHALQVEISRALYADEADFSRSTSFSKVEDDLKEVFSRISEKVRETYPSSIAAE</sequence>
<proteinExistence type="predicted"/>
<organism evidence="1 2">
    <name type="scientific">Fulvimarina pelagi HTCC2506</name>
    <dbReference type="NCBI Taxonomy" id="314231"/>
    <lineage>
        <taxon>Bacteria</taxon>
        <taxon>Pseudomonadati</taxon>
        <taxon>Pseudomonadota</taxon>
        <taxon>Alphaproteobacteria</taxon>
        <taxon>Hyphomicrobiales</taxon>
        <taxon>Aurantimonadaceae</taxon>
        <taxon>Fulvimarina</taxon>
    </lineage>
</organism>
<dbReference type="Gene3D" id="3.40.630.40">
    <property type="entry name" value="Zn-dependent exopeptidases"/>
    <property type="match status" value="1"/>
</dbReference>
<dbReference type="InterPro" id="IPR007709">
    <property type="entry name" value="N-FG_amidohydro"/>
</dbReference>
<comment type="caution">
    <text evidence="1">The sequence shown here is derived from an EMBL/GenBank/DDBJ whole genome shotgun (WGS) entry which is preliminary data.</text>
</comment>
<evidence type="ECO:0008006" key="3">
    <source>
        <dbReference type="Google" id="ProtNLM"/>
    </source>
</evidence>